<keyword evidence="3" id="KW-1185">Reference proteome</keyword>
<feature type="signal peptide" evidence="1">
    <location>
        <begin position="1"/>
        <end position="25"/>
    </location>
</feature>
<keyword evidence="1" id="KW-0732">Signal</keyword>
<dbReference type="AlphaFoldDB" id="A0A1H9UQM4"/>
<sequence length="113" mass="12303">MKQQTKNGLWAVALGTIIGTMAALAGNDTNAEQEQSITQYCEGVAVYAAEEARGVPLENRTGHRDWDESINVEEQCPGMRPAGPALNSQEFLTSWSSRYAMPDTAPANQLVQF</sequence>
<evidence type="ECO:0000256" key="1">
    <source>
        <dbReference type="SAM" id="SignalP"/>
    </source>
</evidence>
<evidence type="ECO:0000313" key="3">
    <source>
        <dbReference type="Proteomes" id="UP000198505"/>
    </source>
</evidence>
<dbReference type="Proteomes" id="UP000198505">
    <property type="component" value="Unassembled WGS sequence"/>
</dbReference>
<reference evidence="3" key="1">
    <citation type="submission" date="2016-10" db="EMBL/GenBank/DDBJ databases">
        <authorList>
            <person name="Varghese N."/>
            <person name="Submissions S."/>
        </authorList>
    </citation>
    <scope>NUCLEOTIDE SEQUENCE [LARGE SCALE GENOMIC DNA]</scope>
    <source>
        <strain evidence="3">CGMCC 1.6495</strain>
    </source>
</reference>
<dbReference type="EMBL" id="FOGS01000007">
    <property type="protein sequence ID" value="SES11785.1"/>
    <property type="molecule type" value="Genomic_DNA"/>
</dbReference>
<name>A0A1H9UQM4_9GAMM</name>
<evidence type="ECO:0000313" key="2">
    <source>
        <dbReference type="EMBL" id="SES11785.1"/>
    </source>
</evidence>
<accession>A0A1H9UQM4</accession>
<feature type="chain" id="PRO_5011452155" evidence="1">
    <location>
        <begin position="26"/>
        <end position="113"/>
    </location>
</feature>
<protein>
    <submittedName>
        <fullName evidence="2">Uncharacterized protein</fullName>
    </submittedName>
</protein>
<dbReference type="RefSeq" id="WP_092828091.1">
    <property type="nucleotide sequence ID" value="NZ_FOGS01000007.1"/>
</dbReference>
<gene>
    <name evidence="2" type="ORF">SAMN04487958_107162</name>
</gene>
<proteinExistence type="predicted"/>
<organism evidence="2 3">
    <name type="scientific">Vreelandella subterranea</name>
    <dbReference type="NCBI Taxonomy" id="416874"/>
    <lineage>
        <taxon>Bacteria</taxon>
        <taxon>Pseudomonadati</taxon>
        <taxon>Pseudomonadota</taxon>
        <taxon>Gammaproteobacteria</taxon>
        <taxon>Oceanospirillales</taxon>
        <taxon>Halomonadaceae</taxon>
        <taxon>Vreelandella</taxon>
    </lineage>
</organism>
<dbReference type="STRING" id="416874.SAMN04487958_107162"/>